<proteinExistence type="predicted"/>
<evidence type="ECO:0000313" key="2">
    <source>
        <dbReference type="Proteomes" id="UP000193642"/>
    </source>
</evidence>
<protein>
    <submittedName>
        <fullName evidence="1">Uncharacterized protein</fullName>
    </submittedName>
</protein>
<comment type="caution">
    <text evidence="1">The sequence shown here is derived from an EMBL/GenBank/DDBJ whole genome shotgun (WGS) entry which is preliminary data.</text>
</comment>
<dbReference type="Proteomes" id="UP000193642">
    <property type="component" value="Unassembled WGS sequence"/>
</dbReference>
<evidence type="ECO:0000313" key="1">
    <source>
        <dbReference type="EMBL" id="ORY34480.1"/>
    </source>
</evidence>
<name>A0A1Y2BIS3_9FUNG</name>
<dbReference type="AlphaFoldDB" id="A0A1Y2BIS3"/>
<sequence>MSSNPIPGLSGAGPSSGTCATTSSIPLIPSTNSESDEPENVPLSFYLPRECVVFNLTSLFVLRNVGKANNKKKYISKFEDYNWFRDNPAIFKSSYLCKATKVPDQPASNREILSQVLHYLYGNAHMHNFTISRLLNQEQKIFDLERQVGTLEESLKVLKVGEPKYTVRTNMTPEHTKFLSARQAAWKYCEPVYQHITKKNPSTFTVIAKLTYHSNSSEANTLSCLCHCEQAVWFDGNSPGSGYCLVPTEYINAELQYMDSKLVESLFQPKDFDSTTLIICI</sequence>
<gene>
    <name evidence="1" type="ORF">BCR33DRAFT_743421</name>
</gene>
<organism evidence="1 2">
    <name type="scientific">Rhizoclosmatium globosum</name>
    <dbReference type="NCBI Taxonomy" id="329046"/>
    <lineage>
        <taxon>Eukaryota</taxon>
        <taxon>Fungi</taxon>
        <taxon>Fungi incertae sedis</taxon>
        <taxon>Chytridiomycota</taxon>
        <taxon>Chytridiomycota incertae sedis</taxon>
        <taxon>Chytridiomycetes</taxon>
        <taxon>Chytridiales</taxon>
        <taxon>Chytriomycetaceae</taxon>
        <taxon>Rhizoclosmatium</taxon>
    </lineage>
</organism>
<dbReference type="EMBL" id="MCGO01000062">
    <property type="protein sequence ID" value="ORY34480.1"/>
    <property type="molecule type" value="Genomic_DNA"/>
</dbReference>
<reference evidence="1 2" key="1">
    <citation type="submission" date="2016-07" db="EMBL/GenBank/DDBJ databases">
        <title>Pervasive Adenine N6-methylation of Active Genes in Fungi.</title>
        <authorList>
            <consortium name="DOE Joint Genome Institute"/>
            <person name="Mondo S.J."/>
            <person name="Dannebaum R.O."/>
            <person name="Kuo R.C."/>
            <person name="Labutti K."/>
            <person name="Haridas S."/>
            <person name="Kuo A."/>
            <person name="Salamov A."/>
            <person name="Ahrendt S.R."/>
            <person name="Lipzen A."/>
            <person name="Sullivan W."/>
            <person name="Andreopoulos W.B."/>
            <person name="Clum A."/>
            <person name="Lindquist E."/>
            <person name="Daum C."/>
            <person name="Ramamoorthy G.K."/>
            <person name="Gryganskyi A."/>
            <person name="Culley D."/>
            <person name="Magnuson J.K."/>
            <person name="James T.Y."/>
            <person name="O'Malley M.A."/>
            <person name="Stajich J.E."/>
            <person name="Spatafora J.W."/>
            <person name="Visel A."/>
            <person name="Grigoriev I.V."/>
        </authorList>
    </citation>
    <scope>NUCLEOTIDE SEQUENCE [LARGE SCALE GENOMIC DNA]</scope>
    <source>
        <strain evidence="1 2">JEL800</strain>
    </source>
</reference>
<accession>A0A1Y2BIS3</accession>
<keyword evidence="2" id="KW-1185">Reference proteome</keyword>